<sequence>MRISVTVVATDVSITQDLIPLEVLPDMPLDAVKGFIEDEIQIPPAAQHFLYNNQPVVNTTQTLASLGMSDGDVLSLIIRTQPSQPQRRQQPAGQSNTSQRGGQASSELPDAETIRLQLLGDARLLANIQARDPELAHAASDSDRFRRIYTQRQQQSEDQQREKEQMMALLDSDPFNEEAQAKIEEIIRQERVMENMQKALEDNPESFGRVIMLYIDVIVNNVPIKAFVDSGAQTTIMSPDAADRCGIMRLIDRRFGGIARGVGTATILGRVHSADIQIGQYNLASSFTVMEGKGVDLLLGLDMLKRHQMCIDLKDNCLRIQDDKIPFLAENEIPKAWEEAMDHEPTVEGPGGTEIGATTGTVKPKDESSTAPSASASNTSGIRIHPQGSAGNILTSNRTAQQQAVRAPAQPTAVSEQSIAQITELGFSRQEAIAALQQANGNVELAISLLL</sequence>
<dbReference type="EMBL" id="JAPDRQ010000140">
    <property type="protein sequence ID" value="KAJ9653810.1"/>
    <property type="molecule type" value="Genomic_DNA"/>
</dbReference>
<organism evidence="1 2">
    <name type="scientific">Neophaeococcomyces mojaviensis</name>
    <dbReference type="NCBI Taxonomy" id="3383035"/>
    <lineage>
        <taxon>Eukaryota</taxon>
        <taxon>Fungi</taxon>
        <taxon>Dikarya</taxon>
        <taxon>Ascomycota</taxon>
        <taxon>Pezizomycotina</taxon>
        <taxon>Eurotiomycetes</taxon>
        <taxon>Chaetothyriomycetidae</taxon>
        <taxon>Chaetothyriales</taxon>
        <taxon>Chaetothyriales incertae sedis</taxon>
        <taxon>Neophaeococcomyces</taxon>
    </lineage>
</organism>
<name>A0ACC3A168_9EURO</name>
<protein>
    <submittedName>
        <fullName evidence="1">DNA damage-inducible protein 1</fullName>
    </submittedName>
</protein>
<dbReference type="Proteomes" id="UP001172386">
    <property type="component" value="Unassembled WGS sequence"/>
</dbReference>
<gene>
    <name evidence="1" type="primary">DDI1</name>
    <name evidence="1" type="ORF">H2198_007038</name>
</gene>
<comment type="caution">
    <text evidence="1">The sequence shown here is derived from an EMBL/GenBank/DDBJ whole genome shotgun (WGS) entry which is preliminary data.</text>
</comment>
<evidence type="ECO:0000313" key="1">
    <source>
        <dbReference type="EMBL" id="KAJ9653810.1"/>
    </source>
</evidence>
<evidence type="ECO:0000313" key="2">
    <source>
        <dbReference type="Proteomes" id="UP001172386"/>
    </source>
</evidence>
<keyword evidence="2" id="KW-1185">Reference proteome</keyword>
<proteinExistence type="predicted"/>
<accession>A0ACC3A168</accession>
<reference evidence="1" key="1">
    <citation type="submission" date="2022-10" db="EMBL/GenBank/DDBJ databases">
        <title>Culturing micro-colonial fungi from biological soil crusts in the Mojave desert and describing Neophaeococcomyces mojavensis, and introducing the new genera and species Taxawa tesnikishii.</title>
        <authorList>
            <person name="Kurbessoian T."/>
            <person name="Stajich J.E."/>
        </authorList>
    </citation>
    <scope>NUCLEOTIDE SEQUENCE</scope>
    <source>
        <strain evidence="1">JES_112</strain>
    </source>
</reference>